<gene>
    <name evidence="3" type="ORF">L201_002760</name>
</gene>
<organism evidence="3 4">
    <name type="scientific">Kwoniella dendrophila CBS 6074</name>
    <dbReference type="NCBI Taxonomy" id="1295534"/>
    <lineage>
        <taxon>Eukaryota</taxon>
        <taxon>Fungi</taxon>
        <taxon>Dikarya</taxon>
        <taxon>Basidiomycota</taxon>
        <taxon>Agaricomycotina</taxon>
        <taxon>Tremellomycetes</taxon>
        <taxon>Tremellales</taxon>
        <taxon>Cryptococcaceae</taxon>
        <taxon>Kwoniella</taxon>
    </lineage>
</organism>
<evidence type="ECO:0000256" key="2">
    <source>
        <dbReference type="SAM" id="Phobius"/>
    </source>
</evidence>
<dbReference type="Proteomes" id="UP001355207">
    <property type="component" value="Chromosome 3"/>
</dbReference>
<feature type="compositionally biased region" description="Polar residues" evidence="1">
    <location>
        <begin position="179"/>
        <end position="189"/>
    </location>
</feature>
<proteinExistence type="predicted"/>
<keyword evidence="4" id="KW-1185">Reference proteome</keyword>
<dbReference type="RefSeq" id="XP_066074626.1">
    <property type="nucleotide sequence ID" value="XM_066218529.1"/>
</dbReference>
<dbReference type="AlphaFoldDB" id="A0AAX4JSH2"/>
<evidence type="ECO:0000313" key="4">
    <source>
        <dbReference type="Proteomes" id="UP001355207"/>
    </source>
</evidence>
<keyword evidence="2" id="KW-0812">Transmembrane</keyword>
<dbReference type="GeneID" id="91093432"/>
<sequence length="395" mass="44557">MAPFSPLPPTQTSFQHEFKIPNSGVALLFGQTKTKTKTKSILQKPEKEYSKVPSKPILNKEIQATYMEILFKGGHLSFGILFCLFISTLWLLAAFSAAQLTLSIPSSSMIDQLNVTELEANLWGEVGMYELSNWRRIRTNENENSSNGNGKFAEISHRYKRNEAVLEKLRESMIDLKSNAKTSTSNTNELPVLSSSSTAVSPVQSPIPGSPLQEDLISGAQRKERRQRAMNNFSNSNNEEATREPSLISEIQRSERRQRASGNFIVSTNIEVSPEENTISEIQRDQRRRRAMMASLVNHKNNEVLPEETISEIQRNERRRRAKGNLFDIKSNEAPADESLISEIQRNQRRQRAMADFINGNSDDNDTVADPRGAETLASRKHRHNEQKQNGDGGL</sequence>
<keyword evidence="2" id="KW-0472">Membrane</keyword>
<name>A0AAX4JSH2_9TREE</name>
<protein>
    <submittedName>
        <fullName evidence="3">Uncharacterized protein</fullName>
    </submittedName>
</protein>
<evidence type="ECO:0000313" key="3">
    <source>
        <dbReference type="EMBL" id="WWC87863.1"/>
    </source>
</evidence>
<dbReference type="EMBL" id="CP144100">
    <property type="protein sequence ID" value="WWC87863.1"/>
    <property type="molecule type" value="Genomic_DNA"/>
</dbReference>
<feature type="region of interest" description="Disordered" evidence="1">
    <location>
        <begin position="357"/>
        <end position="395"/>
    </location>
</feature>
<reference evidence="3 4" key="1">
    <citation type="submission" date="2024-01" db="EMBL/GenBank/DDBJ databases">
        <title>Comparative genomics of Cryptococcus and Kwoniella reveals pathogenesis evolution and contrasting modes of karyotype evolution via chromosome fusion or intercentromeric recombination.</title>
        <authorList>
            <person name="Coelho M.A."/>
            <person name="David-Palma M."/>
            <person name="Shea T."/>
            <person name="Bowers K."/>
            <person name="McGinley-Smith S."/>
            <person name="Mohammad A.W."/>
            <person name="Gnirke A."/>
            <person name="Yurkov A.M."/>
            <person name="Nowrousian M."/>
            <person name="Sun S."/>
            <person name="Cuomo C.A."/>
            <person name="Heitman J."/>
        </authorList>
    </citation>
    <scope>NUCLEOTIDE SEQUENCE [LARGE SCALE GENOMIC DNA]</scope>
    <source>
        <strain evidence="3 4">CBS 6074</strain>
    </source>
</reference>
<feature type="region of interest" description="Disordered" evidence="1">
    <location>
        <begin position="179"/>
        <end position="214"/>
    </location>
</feature>
<keyword evidence="2" id="KW-1133">Transmembrane helix</keyword>
<accession>A0AAX4JSH2</accession>
<feature type="compositionally biased region" description="Low complexity" evidence="1">
    <location>
        <begin position="191"/>
        <end position="206"/>
    </location>
</feature>
<feature type="transmembrane region" description="Helical" evidence="2">
    <location>
        <begin position="76"/>
        <end position="98"/>
    </location>
</feature>
<evidence type="ECO:0000256" key="1">
    <source>
        <dbReference type="SAM" id="MobiDB-lite"/>
    </source>
</evidence>